<dbReference type="EMBL" id="CP103216">
    <property type="protein sequence ID" value="UVR54843.1"/>
    <property type="molecule type" value="Genomic_DNA"/>
</dbReference>
<evidence type="ECO:0000313" key="2">
    <source>
        <dbReference type="Proteomes" id="UP001060330"/>
    </source>
</evidence>
<evidence type="ECO:0000313" key="1">
    <source>
        <dbReference type="EMBL" id="UVR54843.1"/>
    </source>
</evidence>
<gene>
    <name evidence="1" type="ORF">NXX45_13940</name>
</gene>
<name>A0AAQ2NA76_BACFG</name>
<dbReference type="RefSeq" id="WP_008659748.1">
    <property type="nucleotide sequence ID" value="NZ_CABKOU010000002.1"/>
</dbReference>
<accession>A0AAQ2NA76</accession>
<organism evidence="1 2">
    <name type="scientific">Bacteroides fragilis</name>
    <dbReference type="NCBI Taxonomy" id="817"/>
    <lineage>
        <taxon>Bacteria</taxon>
        <taxon>Pseudomonadati</taxon>
        <taxon>Bacteroidota</taxon>
        <taxon>Bacteroidia</taxon>
        <taxon>Bacteroidales</taxon>
        <taxon>Bacteroidaceae</taxon>
        <taxon>Bacteroides</taxon>
    </lineage>
</organism>
<dbReference type="Proteomes" id="UP001060330">
    <property type="component" value="Chromosome"/>
</dbReference>
<reference evidence="1" key="1">
    <citation type="submission" date="2022-08" db="EMBL/GenBank/DDBJ databases">
        <title>Genome Sequencing of Bacteroides fragilis Group Isolates with Nanopore Technology.</title>
        <authorList>
            <person name="Tisza M.J."/>
            <person name="Smith D."/>
            <person name="Dekker J.P."/>
        </authorList>
    </citation>
    <scope>NUCLEOTIDE SEQUENCE</scope>
    <source>
        <strain evidence="1">BFG-70</strain>
    </source>
</reference>
<sequence>MSDDKSQLTISIDIKAEDRKYQIVENSVTSILFKVSDTTTRYVYNIRMGEMRNESETTPEGLKNLNLKKECDLSVKIRTEADQAFVLSEKHCGNIMLVEFFKYEGIPVLCASCVLIVKPSDLKITQVIFKDSTGKEVGCGSVQYEANLKFALRVKYNRPLLRGEKAPKLKCKGYCTNAVTGEYEEISKFRVDENGAYTDTFYCDDGLQESHAGADYVFSFGINNPYGPPFMIEDTNVPVPSIQKIHLIGRNLKKPQITSVIWSSKEMIKFGEDSPRRKSINYNEDGFLHIHARGMYGQKVRVELFEKDSTGIKKLLLGLKDDVTILDNVVCVPVEMSGVYAKAAKGRHALAEGLSFEILAKVTPLDTSIAAFEQDDKSLIELQIYGKADEDKAAKSTVNGTMKFMIADVEEDEKGEEEKAIEEGVCPLCGKKHIDLRSKIDYQTQFDSRFGTKKEQNVACYKACKVILTNAGLSPNSAPNDNTVIQIGVEKSSTDNSSHSSSLTIDFVKASEGLNYINQQLETGYPILVGVDYKAGSPNSDKTTDHFIVIVGRGCKNNEVYYLFYEVGTGQQENGQYKGAHENNKLYLKKDNTLQGTPYHNSNKKYIVVQIRKNILS</sequence>
<protein>
    <submittedName>
        <fullName evidence="1">Uncharacterized protein</fullName>
    </submittedName>
</protein>
<proteinExistence type="predicted"/>
<dbReference type="AlphaFoldDB" id="A0AAQ2NA76"/>